<organism evidence="4 5">
    <name type="scientific">Zopfia rhizophila CBS 207.26</name>
    <dbReference type="NCBI Taxonomy" id="1314779"/>
    <lineage>
        <taxon>Eukaryota</taxon>
        <taxon>Fungi</taxon>
        <taxon>Dikarya</taxon>
        <taxon>Ascomycota</taxon>
        <taxon>Pezizomycotina</taxon>
        <taxon>Dothideomycetes</taxon>
        <taxon>Dothideomycetes incertae sedis</taxon>
        <taxon>Zopfiaceae</taxon>
        <taxon>Zopfia</taxon>
    </lineage>
</organism>
<dbReference type="InterPro" id="IPR002110">
    <property type="entry name" value="Ankyrin_rpt"/>
</dbReference>
<name>A0A6A6D7E1_9PEZI</name>
<evidence type="ECO:0000256" key="1">
    <source>
        <dbReference type="ARBA" id="ARBA00022737"/>
    </source>
</evidence>
<evidence type="ECO:0000313" key="5">
    <source>
        <dbReference type="Proteomes" id="UP000800200"/>
    </source>
</evidence>
<protein>
    <recommendedName>
        <fullName evidence="3">Nephrocystin 3-like N-terminal domain-containing protein</fullName>
    </recommendedName>
</protein>
<keyword evidence="2" id="KW-0040">ANK repeat</keyword>
<dbReference type="Proteomes" id="UP000800200">
    <property type="component" value="Unassembled WGS sequence"/>
</dbReference>
<dbReference type="Pfam" id="PF12796">
    <property type="entry name" value="Ank_2"/>
    <property type="match status" value="1"/>
</dbReference>
<dbReference type="Gene3D" id="1.25.40.20">
    <property type="entry name" value="Ankyrin repeat-containing domain"/>
    <property type="match status" value="1"/>
</dbReference>
<dbReference type="AlphaFoldDB" id="A0A6A6D7E1"/>
<evidence type="ECO:0000256" key="2">
    <source>
        <dbReference type="PROSITE-ProRule" id="PRU00023"/>
    </source>
</evidence>
<dbReference type="SUPFAM" id="SSF48403">
    <property type="entry name" value="Ankyrin repeat"/>
    <property type="match status" value="1"/>
</dbReference>
<dbReference type="InterPro" id="IPR027417">
    <property type="entry name" value="P-loop_NTPase"/>
</dbReference>
<proteinExistence type="predicted"/>
<dbReference type="SUPFAM" id="SSF52540">
    <property type="entry name" value="P-loop containing nucleoside triphosphate hydrolases"/>
    <property type="match status" value="1"/>
</dbReference>
<gene>
    <name evidence="4" type="ORF">K469DRAFT_765560</name>
</gene>
<dbReference type="InterPro" id="IPR036770">
    <property type="entry name" value="Ankyrin_rpt-contain_sf"/>
</dbReference>
<dbReference type="PANTHER" id="PTHR10039">
    <property type="entry name" value="AMELOGENIN"/>
    <property type="match status" value="1"/>
</dbReference>
<evidence type="ECO:0000259" key="3">
    <source>
        <dbReference type="Pfam" id="PF24883"/>
    </source>
</evidence>
<dbReference type="InterPro" id="IPR056884">
    <property type="entry name" value="NPHP3-like_N"/>
</dbReference>
<feature type="non-terminal residue" evidence="4">
    <location>
        <position position="681"/>
    </location>
</feature>
<keyword evidence="1" id="KW-0677">Repeat</keyword>
<dbReference type="PROSITE" id="PS50088">
    <property type="entry name" value="ANK_REPEAT"/>
    <property type="match status" value="2"/>
</dbReference>
<accession>A0A6A6D7E1</accession>
<dbReference type="SMART" id="SM00248">
    <property type="entry name" value="ANK"/>
    <property type="match status" value="4"/>
</dbReference>
<reference evidence="4" key="1">
    <citation type="journal article" date="2020" name="Stud. Mycol.">
        <title>101 Dothideomycetes genomes: a test case for predicting lifestyles and emergence of pathogens.</title>
        <authorList>
            <person name="Haridas S."/>
            <person name="Albert R."/>
            <person name="Binder M."/>
            <person name="Bloem J."/>
            <person name="Labutti K."/>
            <person name="Salamov A."/>
            <person name="Andreopoulos B."/>
            <person name="Baker S."/>
            <person name="Barry K."/>
            <person name="Bills G."/>
            <person name="Bluhm B."/>
            <person name="Cannon C."/>
            <person name="Castanera R."/>
            <person name="Culley D."/>
            <person name="Daum C."/>
            <person name="Ezra D."/>
            <person name="Gonzalez J."/>
            <person name="Henrissat B."/>
            <person name="Kuo A."/>
            <person name="Liang C."/>
            <person name="Lipzen A."/>
            <person name="Lutzoni F."/>
            <person name="Magnuson J."/>
            <person name="Mondo S."/>
            <person name="Nolan M."/>
            <person name="Ohm R."/>
            <person name="Pangilinan J."/>
            <person name="Park H.-J."/>
            <person name="Ramirez L."/>
            <person name="Alfaro M."/>
            <person name="Sun H."/>
            <person name="Tritt A."/>
            <person name="Yoshinaga Y."/>
            <person name="Zwiers L.-H."/>
            <person name="Turgeon B."/>
            <person name="Goodwin S."/>
            <person name="Spatafora J."/>
            <person name="Crous P."/>
            <person name="Grigoriev I."/>
        </authorList>
    </citation>
    <scope>NUCLEOTIDE SEQUENCE</scope>
    <source>
        <strain evidence="4">CBS 207.26</strain>
    </source>
</reference>
<dbReference type="PROSITE" id="PS50297">
    <property type="entry name" value="ANK_REP_REGION"/>
    <property type="match status" value="1"/>
</dbReference>
<keyword evidence="5" id="KW-1185">Reference proteome</keyword>
<evidence type="ECO:0000313" key="4">
    <source>
        <dbReference type="EMBL" id="KAF2175297.1"/>
    </source>
</evidence>
<dbReference type="EMBL" id="ML994737">
    <property type="protein sequence ID" value="KAF2175297.1"/>
    <property type="molecule type" value="Genomic_DNA"/>
</dbReference>
<feature type="repeat" description="ANK" evidence="2">
    <location>
        <begin position="549"/>
        <end position="581"/>
    </location>
</feature>
<sequence length="681" mass="76834">MQAQERTWRKEQRNLDALDWLSTIDSHVRHQDLLRTLHSGSGEWLLEDLHFQNWKDGVAASPMGLWCHGKMGCGKSAMISLVVDWLQHSYRAENVAIAFIYCDWQDIRTRRVPTILGCLLRQLVEHMPQMPAIVSDSYDKHRNGRVPPSVDELIELLMKVSSRFDTTFILIDALDECAFTTTELETSASDTLESVLGTLLEHASNSNLRFRLLVTSRFDQPPRHKGREFQSLQIVARDEDLKRFSIAELTTQNLVSRWTNDQLPGVINQDKALLRTMASCVVAQADGIFLLLRLHLFYLKTRPNLRQLKQALTTLPTNLATCFGDALTRIKTQPDWRRKIALHVLSWTMNAWRPLTIGEIQHALATEPGDTEFAMDGITPPNLLIESCAGLVIFHEDSGLIRLANASIKQHLELSREDLGLETHLLLTRTCVTYLLFHNFRAQLQNETDSLASWSKLYCLLPYAAEYWGMHAKALEGNASNQLPEIMELLRDTDRSEFAFRTLYASIWGSPKSCPTRITGLHLAALFGLQDVVANLILEGYSVNGADRFGRTPLFLAAVRGHVEVVKTLLNNQAIATGRGKDDVTLWHESEYWWRPPWARDDYRSHAIEGAAEEGHFDVVRVLCEGGAPIDRTFGLHGSPLEAAVFKGNHPLACFLLGRSNAIHTSALSASIYGGRPETFR</sequence>
<feature type="domain" description="Nephrocystin 3-like N-terminal" evidence="3">
    <location>
        <begin position="40"/>
        <end position="217"/>
    </location>
</feature>
<dbReference type="Pfam" id="PF24883">
    <property type="entry name" value="NPHP3_N"/>
    <property type="match status" value="1"/>
</dbReference>
<dbReference type="OrthoDB" id="195446at2759"/>
<feature type="repeat" description="ANK" evidence="2">
    <location>
        <begin position="516"/>
        <end position="548"/>
    </location>
</feature>
<dbReference type="Gene3D" id="3.40.50.300">
    <property type="entry name" value="P-loop containing nucleotide triphosphate hydrolases"/>
    <property type="match status" value="1"/>
</dbReference>
<dbReference type="PANTHER" id="PTHR10039:SF15">
    <property type="entry name" value="NACHT DOMAIN-CONTAINING PROTEIN"/>
    <property type="match status" value="1"/>
</dbReference>